<dbReference type="Gene3D" id="3.40.350.10">
    <property type="entry name" value="Creatinase/prolidase N-terminal domain"/>
    <property type="match status" value="1"/>
</dbReference>
<dbReference type="Gene3D" id="3.90.230.10">
    <property type="entry name" value="Creatinase/methionine aminopeptidase superfamily"/>
    <property type="match status" value="1"/>
</dbReference>
<dbReference type="PANTHER" id="PTHR46112">
    <property type="entry name" value="AMINOPEPTIDASE"/>
    <property type="match status" value="1"/>
</dbReference>
<evidence type="ECO:0000259" key="4">
    <source>
        <dbReference type="Pfam" id="PF00557"/>
    </source>
</evidence>
<dbReference type="InterPro" id="IPR050659">
    <property type="entry name" value="Peptidase_M24B"/>
</dbReference>
<evidence type="ECO:0000256" key="1">
    <source>
        <dbReference type="ARBA" id="ARBA00001936"/>
    </source>
</evidence>
<comment type="similarity">
    <text evidence="2">Belongs to the peptidase M24B family.</text>
</comment>
<comment type="cofactor">
    <cofactor evidence="1">
        <name>Mn(2+)</name>
        <dbReference type="ChEBI" id="CHEBI:29035"/>
    </cofactor>
</comment>
<proteinExistence type="inferred from homology"/>
<dbReference type="GO" id="GO:0004177">
    <property type="term" value="F:aminopeptidase activity"/>
    <property type="evidence" value="ECO:0007669"/>
    <property type="project" value="UniProtKB-ARBA"/>
</dbReference>
<dbReference type="InterPro" id="IPR000994">
    <property type="entry name" value="Pept_M24"/>
</dbReference>
<dbReference type="InterPro" id="IPR029149">
    <property type="entry name" value="Creatin/AminoP/Spt16_N"/>
</dbReference>
<dbReference type="OrthoDB" id="9806388at2"/>
<dbReference type="InterPro" id="IPR000587">
    <property type="entry name" value="Creatinase_N"/>
</dbReference>
<dbReference type="Pfam" id="PF01321">
    <property type="entry name" value="Creatinase_N"/>
    <property type="match status" value="1"/>
</dbReference>
<comment type="caution">
    <text evidence="6">The sequence shown here is derived from an EMBL/GenBank/DDBJ whole genome shotgun (WGS) entry which is preliminary data.</text>
</comment>
<dbReference type="PRINTS" id="PR00599">
    <property type="entry name" value="MAPEPTIDASE"/>
</dbReference>
<reference evidence="6 7" key="1">
    <citation type="submission" date="2016-09" db="EMBL/GenBank/DDBJ databases">
        <title>Draft genome sequence of the soil isolate, Lysinibacillus fusiformis M5, a potential hypoxanthine producer.</title>
        <authorList>
            <person name="Gallegos-Monterrosa R."/>
            <person name="Maroti G."/>
            <person name="Balint B."/>
            <person name="Kovacs A.T."/>
        </authorList>
    </citation>
    <scope>NUCLEOTIDE SEQUENCE [LARGE SCALE GENOMIC DNA]</scope>
    <source>
        <strain evidence="6 7">M5</strain>
    </source>
</reference>
<evidence type="ECO:0000313" key="6">
    <source>
        <dbReference type="EMBL" id="ODV54160.1"/>
    </source>
</evidence>
<organism evidence="6 7">
    <name type="scientific">Lysinibacillus fusiformis</name>
    <dbReference type="NCBI Taxonomy" id="28031"/>
    <lineage>
        <taxon>Bacteria</taxon>
        <taxon>Bacillati</taxon>
        <taxon>Bacillota</taxon>
        <taxon>Bacilli</taxon>
        <taxon>Bacillales</taxon>
        <taxon>Bacillaceae</taxon>
        <taxon>Lysinibacillus</taxon>
    </lineage>
</organism>
<evidence type="ECO:0000259" key="5">
    <source>
        <dbReference type="Pfam" id="PF01321"/>
    </source>
</evidence>
<dbReference type="Proteomes" id="UP000094784">
    <property type="component" value="Unassembled WGS sequence"/>
</dbReference>
<protein>
    <submittedName>
        <fullName evidence="6">Peptidase M24</fullName>
    </submittedName>
</protein>
<dbReference type="FunFam" id="3.90.230.10:FF:000014">
    <property type="entry name" value="Aminopeptidase P family protein"/>
    <property type="match status" value="1"/>
</dbReference>
<sequence>MSKLEQLRNALQAQGTSAMIITNAQNRRYLTGFTGSAGTVVVTNTRALLLVDFRYTQQATEQSKTFEVHEIDRSRLYETIQEILEQESIQTVGFEQHHVTYYTYQLMANKLIATLKPLSTIVEDLRMIKTPEEIEIIKKAAWISDEAFKHILTFIKPGVTEIEIANELESHMRKNGATGAAFDMIVASGHRSALPHGVASSKIIEQGDMLTLDFGAYYEGYRSDMTRTIAVGEPPEQLKEIYQIVYDSLQHALSNMKAGITGQNADSYTRDYITAKGYGENYGHGAGHGIGLDIHENIFMSTVCEDVLEENMVLTVEPGIYVPQVGGVRIEDDVIITKDGVEVITHSPKELIIL</sequence>
<dbReference type="AlphaFoldDB" id="A0A1E4R117"/>
<dbReference type="GO" id="GO:0008235">
    <property type="term" value="F:metalloexopeptidase activity"/>
    <property type="evidence" value="ECO:0007669"/>
    <property type="project" value="UniProtKB-ARBA"/>
</dbReference>
<evidence type="ECO:0000313" key="7">
    <source>
        <dbReference type="Proteomes" id="UP000094784"/>
    </source>
</evidence>
<gene>
    <name evidence="6" type="ORF">BG258_19065</name>
</gene>
<dbReference type="Pfam" id="PF00557">
    <property type="entry name" value="Peptidase_M24"/>
    <property type="match status" value="1"/>
</dbReference>
<dbReference type="EMBL" id="MECQ01000002">
    <property type="protein sequence ID" value="ODV54160.1"/>
    <property type="molecule type" value="Genomic_DNA"/>
</dbReference>
<dbReference type="InterPro" id="IPR001714">
    <property type="entry name" value="Pept_M24_MAP"/>
</dbReference>
<name>A0A1E4R117_9BACI</name>
<keyword evidence="3" id="KW-0378">Hydrolase</keyword>
<feature type="domain" description="Peptidase M24" evidence="4">
    <location>
        <begin position="135"/>
        <end position="338"/>
    </location>
</feature>
<dbReference type="PANTHER" id="PTHR46112:SF3">
    <property type="entry name" value="AMINOPEPTIDASE YPDF"/>
    <property type="match status" value="1"/>
</dbReference>
<dbReference type="SUPFAM" id="SSF55920">
    <property type="entry name" value="Creatinase/aminopeptidase"/>
    <property type="match status" value="1"/>
</dbReference>
<dbReference type="RefSeq" id="WP_069482806.1">
    <property type="nucleotide sequence ID" value="NZ_KV766182.1"/>
</dbReference>
<dbReference type="SUPFAM" id="SSF53092">
    <property type="entry name" value="Creatinase/prolidase N-terminal domain"/>
    <property type="match status" value="1"/>
</dbReference>
<evidence type="ECO:0000256" key="2">
    <source>
        <dbReference type="ARBA" id="ARBA00008766"/>
    </source>
</evidence>
<feature type="domain" description="Creatinase N-terminal" evidence="5">
    <location>
        <begin position="4"/>
        <end position="128"/>
    </location>
</feature>
<dbReference type="CDD" id="cd01092">
    <property type="entry name" value="APP-like"/>
    <property type="match status" value="1"/>
</dbReference>
<dbReference type="InterPro" id="IPR036005">
    <property type="entry name" value="Creatinase/aminopeptidase-like"/>
</dbReference>
<evidence type="ECO:0000256" key="3">
    <source>
        <dbReference type="ARBA" id="ARBA00022801"/>
    </source>
</evidence>
<accession>A0A1E4R117</accession>